<feature type="non-terminal residue" evidence="2">
    <location>
        <position position="172"/>
    </location>
</feature>
<dbReference type="EC" id="1.4.3.5" evidence="2"/>
<dbReference type="GO" id="GO:0004733">
    <property type="term" value="F:pyridoxamine phosphate oxidase activity"/>
    <property type="evidence" value="ECO:0007669"/>
    <property type="project" value="UniProtKB-EC"/>
</dbReference>
<sequence length="172" mass="18600">GGDDRQGGAVRRRGSEKARRGDQGDQDRHADDCRGRRHAPQPPDGGAGGRLRRRPVVLHAGTYAEDRGGVARPARQRQLRQGERPALGLGLGAGVGRARRPAKDGGTVEAVPQDLVPERARRSRARPAAGEGHPGGDLGPEVRAGREPRRLREGRHHRAAVAQRREREDHAV</sequence>
<name>A0A6J4U8A9_9BACT</name>
<evidence type="ECO:0000313" key="2">
    <source>
        <dbReference type="EMBL" id="CAA9543720.1"/>
    </source>
</evidence>
<dbReference type="EMBL" id="CADCWM010000073">
    <property type="protein sequence ID" value="CAA9543720.1"/>
    <property type="molecule type" value="Genomic_DNA"/>
</dbReference>
<feature type="compositionally biased region" description="Basic and acidic residues" evidence="1">
    <location>
        <begin position="13"/>
        <end position="34"/>
    </location>
</feature>
<protein>
    <submittedName>
        <fullName evidence="2">Pyridoxamine 5'-phosphate oxidase</fullName>
        <ecNumber evidence="2">1.4.3.5</ecNumber>
    </submittedName>
</protein>
<keyword evidence="2" id="KW-0560">Oxidoreductase</keyword>
<proteinExistence type="predicted"/>
<feature type="non-terminal residue" evidence="2">
    <location>
        <position position="1"/>
    </location>
</feature>
<accession>A0A6J4U8A9</accession>
<reference evidence="2" key="1">
    <citation type="submission" date="2020-02" db="EMBL/GenBank/DDBJ databases">
        <authorList>
            <person name="Meier V. D."/>
        </authorList>
    </citation>
    <scope>NUCLEOTIDE SEQUENCE</scope>
    <source>
        <strain evidence="2">AVDCRST_MAG88</strain>
    </source>
</reference>
<gene>
    <name evidence="2" type="ORF">AVDCRST_MAG88-224</name>
</gene>
<dbReference type="AlphaFoldDB" id="A0A6J4U8A9"/>
<feature type="compositionally biased region" description="Basic and acidic residues" evidence="1">
    <location>
        <begin position="163"/>
        <end position="172"/>
    </location>
</feature>
<feature type="region of interest" description="Disordered" evidence="1">
    <location>
        <begin position="1"/>
        <end position="172"/>
    </location>
</feature>
<organism evidence="2">
    <name type="scientific">uncultured Thermomicrobiales bacterium</name>
    <dbReference type="NCBI Taxonomy" id="1645740"/>
    <lineage>
        <taxon>Bacteria</taxon>
        <taxon>Pseudomonadati</taxon>
        <taxon>Thermomicrobiota</taxon>
        <taxon>Thermomicrobia</taxon>
        <taxon>Thermomicrobiales</taxon>
        <taxon>environmental samples</taxon>
    </lineage>
</organism>
<evidence type="ECO:0000256" key="1">
    <source>
        <dbReference type="SAM" id="MobiDB-lite"/>
    </source>
</evidence>